<comment type="caution">
    <text evidence="2">The sequence shown here is derived from an EMBL/GenBank/DDBJ whole genome shotgun (WGS) entry which is preliminary data.</text>
</comment>
<evidence type="ECO:0000313" key="3">
    <source>
        <dbReference type="Proteomes" id="UP001290101"/>
    </source>
</evidence>
<dbReference type="RefSeq" id="WP_322443494.1">
    <property type="nucleotide sequence ID" value="NZ_JAXOTQ010000058.1"/>
</dbReference>
<keyword evidence="3" id="KW-1185">Reference proteome</keyword>
<feature type="region of interest" description="Disordered" evidence="1">
    <location>
        <begin position="151"/>
        <end position="170"/>
    </location>
</feature>
<name>A0ABU5JMW1_9ACTN</name>
<proteinExistence type="predicted"/>
<dbReference type="EMBL" id="JAXOTQ010000058">
    <property type="protein sequence ID" value="MDZ5493975.1"/>
    <property type="molecule type" value="Genomic_DNA"/>
</dbReference>
<sequence>MTSKRETVEVDPVVFRAVYDSPASLPGRHRWTTPEPEVRRLEKLLGMPARSVGAPLWVSGDEPDCPKCGRRVNWYDIVASALHGVHDPTMIARVILGERKYVNTEVPDAIPGVYCADCRTPIEGLRSFKCHNWAYAFEALEAVVERMSGVTADPVSQPGHSQGKPQVNGV</sequence>
<feature type="compositionally biased region" description="Polar residues" evidence="1">
    <location>
        <begin position="158"/>
        <end position="170"/>
    </location>
</feature>
<gene>
    <name evidence="2" type="ORF">U2F25_31720</name>
</gene>
<protein>
    <submittedName>
        <fullName evidence="2">Uncharacterized protein</fullName>
    </submittedName>
</protein>
<accession>A0ABU5JMW1</accession>
<reference evidence="2 3" key="1">
    <citation type="submission" date="2023-12" db="EMBL/GenBank/DDBJ databases">
        <title>Micromonospora sp. nov., isolated from Atacama Desert.</title>
        <authorList>
            <person name="Carro L."/>
            <person name="Golinska P."/>
            <person name="Klenk H.-P."/>
            <person name="Goodfellow M."/>
        </authorList>
    </citation>
    <scope>NUCLEOTIDE SEQUENCE [LARGE SCALE GENOMIC DNA]</scope>
    <source>
        <strain evidence="2 3">4G53</strain>
    </source>
</reference>
<evidence type="ECO:0000256" key="1">
    <source>
        <dbReference type="SAM" id="MobiDB-lite"/>
    </source>
</evidence>
<dbReference type="Proteomes" id="UP001290101">
    <property type="component" value="Unassembled WGS sequence"/>
</dbReference>
<evidence type="ECO:0000313" key="2">
    <source>
        <dbReference type="EMBL" id="MDZ5493975.1"/>
    </source>
</evidence>
<organism evidence="2 3">
    <name type="scientific">Micromonospora sicca</name>
    <dbReference type="NCBI Taxonomy" id="2202420"/>
    <lineage>
        <taxon>Bacteria</taxon>
        <taxon>Bacillati</taxon>
        <taxon>Actinomycetota</taxon>
        <taxon>Actinomycetes</taxon>
        <taxon>Micromonosporales</taxon>
        <taxon>Micromonosporaceae</taxon>
        <taxon>Micromonospora</taxon>
    </lineage>
</organism>